<organism evidence="2 3">
    <name type="scientific">Geodermatophilus sabuli</name>
    <dbReference type="NCBI Taxonomy" id="1564158"/>
    <lineage>
        <taxon>Bacteria</taxon>
        <taxon>Bacillati</taxon>
        <taxon>Actinomycetota</taxon>
        <taxon>Actinomycetes</taxon>
        <taxon>Geodermatophilales</taxon>
        <taxon>Geodermatophilaceae</taxon>
        <taxon>Geodermatophilus</taxon>
    </lineage>
</organism>
<evidence type="ECO:0000313" key="2">
    <source>
        <dbReference type="EMBL" id="NEK57460.1"/>
    </source>
</evidence>
<protein>
    <submittedName>
        <fullName evidence="2">PH domain-containing protein</fullName>
    </submittedName>
</protein>
<keyword evidence="3" id="KW-1185">Reference proteome</keyword>
<comment type="caution">
    <text evidence="2">The sequence shown here is derived from an EMBL/GenBank/DDBJ whole genome shotgun (WGS) entry which is preliminary data.</text>
</comment>
<dbReference type="Proteomes" id="UP000470246">
    <property type="component" value="Unassembled WGS sequence"/>
</dbReference>
<sequence>MRMSRTALLPVVFLLVCAIPLAFAATWTLVFLLLPLLVAAWVLRVGVDVDDDGITARSLAGHRTVGWTELAGIRVSERRELWLVTTGGTEVRLPVLRARDLPRLAALSGGRIPQTQ</sequence>
<proteinExistence type="predicted"/>
<reference evidence="2 3" key="1">
    <citation type="submission" date="2020-02" db="EMBL/GenBank/DDBJ databases">
        <title>Geodermatophilus sabuli CPCC 205279 I12A-02694.</title>
        <authorList>
            <person name="Jiang Z."/>
        </authorList>
    </citation>
    <scope>NUCLEOTIDE SEQUENCE [LARGE SCALE GENOMIC DNA]</scope>
    <source>
        <strain evidence="2 3">I12A-02694</strain>
    </source>
</reference>
<dbReference type="InterPro" id="IPR019692">
    <property type="entry name" value="CFP-6_PH"/>
</dbReference>
<evidence type="ECO:0000313" key="3">
    <source>
        <dbReference type="Proteomes" id="UP000470246"/>
    </source>
</evidence>
<evidence type="ECO:0000259" key="1">
    <source>
        <dbReference type="Pfam" id="PF10756"/>
    </source>
</evidence>
<feature type="domain" description="Low molecular weight protein antigen 6 PH" evidence="1">
    <location>
        <begin position="44"/>
        <end position="113"/>
    </location>
</feature>
<accession>A0A7K3VYG1</accession>
<gene>
    <name evidence="2" type="ORF">GCU56_06175</name>
</gene>
<dbReference type="Pfam" id="PF10756">
    <property type="entry name" value="bPH_6"/>
    <property type="match status" value="1"/>
</dbReference>
<dbReference type="EMBL" id="JAAGWF010000007">
    <property type="protein sequence ID" value="NEK57460.1"/>
    <property type="molecule type" value="Genomic_DNA"/>
</dbReference>
<name>A0A7K3VYG1_9ACTN</name>
<dbReference type="AlphaFoldDB" id="A0A7K3VYG1"/>